<evidence type="ECO:0000256" key="2">
    <source>
        <dbReference type="ARBA" id="ARBA00022771"/>
    </source>
</evidence>
<name>A0A7S4NUZ0_GUITH</name>
<dbReference type="GO" id="GO:0008270">
    <property type="term" value="F:zinc ion binding"/>
    <property type="evidence" value="ECO:0007669"/>
    <property type="project" value="UniProtKB-KW"/>
</dbReference>
<dbReference type="InterPro" id="IPR011016">
    <property type="entry name" value="Znf_RING-CH"/>
</dbReference>
<evidence type="ECO:0000256" key="3">
    <source>
        <dbReference type="ARBA" id="ARBA00022833"/>
    </source>
</evidence>
<dbReference type="PANTHER" id="PTHR46347">
    <property type="entry name" value="RING/FYVE/PHD ZINC FINGER SUPERFAMILY PROTEIN"/>
    <property type="match status" value="1"/>
</dbReference>
<gene>
    <name evidence="5" type="ORF">GTHE00462_LOCUS20826</name>
</gene>
<dbReference type="EMBL" id="HBKN01026945">
    <property type="protein sequence ID" value="CAE2310036.1"/>
    <property type="molecule type" value="Transcribed_RNA"/>
</dbReference>
<dbReference type="SMART" id="SM00744">
    <property type="entry name" value="RINGv"/>
    <property type="match status" value="1"/>
</dbReference>
<feature type="domain" description="RING-CH-type" evidence="4">
    <location>
        <begin position="1"/>
        <end position="71"/>
    </location>
</feature>
<dbReference type="PROSITE" id="PS51292">
    <property type="entry name" value="ZF_RING_CH"/>
    <property type="match status" value="1"/>
</dbReference>
<protein>
    <recommendedName>
        <fullName evidence="4">RING-CH-type domain-containing protein</fullName>
    </recommendedName>
</protein>
<keyword evidence="2" id="KW-0863">Zinc-finger</keyword>
<dbReference type="SUPFAM" id="SSF57850">
    <property type="entry name" value="RING/U-box"/>
    <property type="match status" value="1"/>
</dbReference>
<organism evidence="5">
    <name type="scientific">Guillardia theta</name>
    <name type="common">Cryptophyte</name>
    <name type="synonym">Cryptomonas phi</name>
    <dbReference type="NCBI Taxonomy" id="55529"/>
    <lineage>
        <taxon>Eukaryota</taxon>
        <taxon>Cryptophyceae</taxon>
        <taxon>Pyrenomonadales</taxon>
        <taxon>Geminigeraceae</taxon>
        <taxon>Guillardia</taxon>
    </lineage>
</organism>
<accession>A0A7S4NUZ0</accession>
<dbReference type="PANTHER" id="PTHR46347:SF10">
    <property type="entry name" value="OS08G0384900 PROTEIN"/>
    <property type="match status" value="1"/>
</dbReference>
<dbReference type="SUPFAM" id="SSF143456">
    <property type="entry name" value="VC0467-like"/>
    <property type="match status" value="1"/>
</dbReference>
<keyword evidence="3" id="KW-0862">Zinc</keyword>
<dbReference type="InterPro" id="IPR013083">
    <property type="entry name" value="Znf_RING/FYVE/PHD"/>
</dbReference>
<evidence type="ECO:0000259" key="4">
    <source>
        <dbReference type="PROSITE" id="PS51292"/>
    </source>
</evidence>
<evidence type="ECO:0000256" key="1">
    <source>
        <dbReference type="ARBA" id="ARBA00022723"/>
    </source>
</evidence>
<keyword evidence="1" id="KW-0479">Metal-binding</keyword>
<dbReference type="Gene3D" id="3.40.1740.10">
    <property type="entry name" value="VC0467-like"/>
    <property type="match status" value="1"/>
</dbReference>
<reference evidence="5" key="1">
    <citation type="submission" date="2021-01" db="EMBL/GenBank/DDBJ databases">
        <authorList>
            <person name="Corre E."/>
            <person name="Pelletier E."/>
            <person name="Niang G."/>
            <person name="Scheremetjew M."/>
            <person name="Finn R."/>
            <person name="Kale V."/>
            <person name="Holt S."/>
            <person name="Cochrane G."/>
            <person name="Meng A."/>
            <person name="Brown T."/>
            <person name="Cohen L."/>
        </authorList>
    </citation>
    <scope>NUCLEOTIDE SEQUENCE</scope>
    <source>
        <strain evidence="5">CCMP 2712</strain>
    </source>
</reference>
<dbReference type="Pfam" id="PF02622">
    <property type="entry name" value="DUF179"/>
    <property type="match status" value="1"/>
</dbReference>
<dbReference type="InterPro" id="IPR003774">
    <property type="entry name" value="AlgH-like"/>
</dbReference>
<dbReference type="Pfam" id="PF12906">
    <property type="entry name" value="RINGv"/>
    <property type="match status" value="1"/>
</dbReference>
<proteinExistence type="predicted"/>
<sequence length="277" mass="31433">MMNQRCCRICFESEGEDVEGGEGRNPLISPCACRGSQEFIHRSCLQQCQLADLARGQDKICSVCKHEYSIQLEGQFGLDLKVGKFLVASHSATGSLARSVILLCEYSARVMGVIVTHTSRNPDAVADHRIRTFLGGPVCGGRFGVVRYFVLWYGSENGSSSDYKILLEGTEQDVDGYPRNLYQPAEFSVACDHETVRWTMNILEMNKNNQAFIFKGYCAWTQQQLRNEIFRGMWGVAEARMDDLLHFEPGNLWNILNEENRVTWPPQVQRSRHSSEF</sequence>
<dbReference type="AlphaFoldDB" id="A0A7S4NUZ0"/>
<dbReference type="Gene3D" id="3.30.40.10">
    <property type="entry name" value="Zinc/RING finger domain, C3HC4 (zinc finger)"/>
    <property type="match status" value="1"/>
</dbReference>
<evidence type="ECO:0000313" key="5">
    <source>
        <dbReference type="EMBL" id="CAE2310036.1"/>
    </source>
</evidence>